<gene>
    <name evidence="1" type="ORF">EVOR1521_LOCUS20909</name>
</gene>
<proteinExistence type="predicted"/>
<keyword evidence="2" id="KW-1185">Reference proteome</keyword>
<protein>
    <submittedName>
        <fullName evidence="1">Uncharacterized protein</fullName>
    </submittedName>
</protein>
<evidence type="ECO:0000313" key="2">
    <source>
        <dbReference type="Proteomes" id="UP001178507"/>
    </source>
</evidence>
<evidence type="ECO:0000313" key="1">
    <source>
        <dbReference type="EMBL" id="CAJ1396754.1"/>
    </source>
</evidence>
<accession>A0AA36N8N9</accession>
<dbReference type="AlphaFoldDB" id="A0AA36N8N9"/>
<sequence>MVTRGRWSQVYVDAMGKGTKDYARVCSDLATAYFDLDKRERAAELYAESQSAFEATGEEDVECAGEGSG</sequence>
<organism evidence="1 2">
    <name type="scientific">Effrenium voratum</name>
    <dbReference type="NCBI Taxonomy" id="2562239"/>
    <lineage>
        <taxon>Eukaryota</taxon>
        <taxon>Sar</taxon>
        <taxon>Alveolata</taxon>
        <taxon>Dinophyceae</taxon>
        <taxon>Suessiales</taxon>
        <taxon>Symbiodiniaceae</taxon>
        <taxon>Effrenium</taxon>
    </lineage>
</organism>
<name>A0AA36N8N9_9DINO</name>
<comment type="caution">
    <text evidence="1">The sequence shown here is derived from an EMBL/GenBank/DDBJ whole genome shotgun (WGS) entry which is preliminary data.</text>
</comment>
<dbReference type="Proteomes" id="UP001178507">
    <property type="component" value="Unassembled WGS sequence"/>
</dbReference>
<dbReference type="EMBL" id="CAUJNA010003242">
    <property type="protein sequence ID" value="CAJ1396754.1"/>
    <property type="molecule type" value="Genomic_DNA"/>
</dbReference>
<reference evidence="1" key="1">
    <citation type="submission" date="2023-08" db="EMBL/GenBank/DDBJ databases">
        <authorList>
            <person name="Chen Y."/>
            <person name="Shah S."/>
            <person name="Dougan E. K."/>
            <person name="Thang M."/>
            <person name="Chan C."/>
        </authorList>
    </citation>
    <scope>NUCLEOTIDE SEQUENCE</scope>
</reference>